<keyword evidence="10" id="KW-1015">Disulfide bond</keyword>
<evidence type="ECO:0000256" key="7">
    <source>
        <dbReference type="ARBA" id="ARBA00022741"/>
    </source>
</evidence>
<evidence type="ECO:0000256" key="1">
    <source>
        <dbReference type="ARBA" id="ARBA00004251"/>
    </source>
</evidence>
<keyword evidence="6" id="KW-0732">Signal</keyword>
<dbReference type="Pfam" id="PF00954">
    <property type="entry name" value="S_locus_glycop"/>
    <property type="match status" value="1"/>
</dbReference>
<dbReference type="SUPFAM" id="SSF56112">
    <property type="entry name" value="Protein kinase-like (PK-like)"/>
    <property type="match status" value="2"/>
</dbReference>
<evidence type="ECO:0000259" key="16">
    <source>
        <dbReference type="PROSITE" id="PS50948"/>
    </source>
</evidence>
<dbReference type="PANTHER" id="PTHR27002">
    <property type="entry name" value="RECEPTOR-LIKE SERINE/THREONINE-PROTEIN KINASE SD1-8"/>
    <property type="match status" value="1"/>
</dbReference>
<dbReference type="InterPro" id="IPR008271">
    <property type="entry name" value="Ser/Thr_kinase_AS"/>
</dbReference>
<dbReference type="InterPro" id="IPR001480">
    <property type="entry name" value="Bulb-type_lectin_dom"/>
</dbReference>
<protein>
    <recommendedName>
        <fullName evidence="2">non-specific serine/threonine protein kinase</fullName>
        <ecNumber evidence="2">2.7.11.1</ecNumber>
    </recommendedName>
</protein>
<dbReference type="InterPro" id="IPR036426">
    <property type="entry name" value="Bulb-type_lectin_dom_sf"/>
</dbReference>
<dbReference type="Pfam" id="PF01453">
    <property type="entry name" value="B_lectin"/>
    <property type="match status" value="1"/>
</dbReference>
<comment type="catalytic activity">
    <reaction evidence="12">
        <text>L-threonyl-[protein] + ATP = O-phospho-L-threonyl-[protein] + ADP + H(+)</text>
        <dbReference type="Rhea" id="RHEA:46608"/>
        <dbReference type="Rhea" id="RHEA-COMP:11060"/>
        <dbReference type="Rhea" id="RHEA-COMP:11605"/>
        <dbReference type="ChEBI" id="CHEBI:15378"/>
        <dbReference type="ChEBI" id="CHEBI:30013"/>
        <dbReference type="ChEBI" id="CHEBI:30616"/>
        <dbReference type="ChEBI" id="CHEBI:61977"/>
        <dbReference type="ChEBI" id="CHEBI:456216"/>
        <dbReference type="EC" id="2.7.11.1"/>
    </reaction>
</comment>
<dbReference type="Gene3D" id="1.10.510.10">
    <property type="entry name" value="Transferase(Phosphotransferase) domain 1"/>
    <property type="match status" value="2"/>
</dbReference>
<accession>A0A6N2L095</accession>
<feature type="domain" description="Protein kinase" evidence="14">
    <location>
        <begin position="531"/>
        <end position="761"/>
    </location>
</feature>
<gene>
    <name evidence="17" type="ORF">SVIM_LOCUS98265</name>
</gene>
<dbReference type="SMART" id="SM00473">
    <property type="entry name" value="PAN_AP"/>
    <property type="match status" value="1"/>
</dbReference>
<dbReference type="GO" id="GO:0005886">
    <property type="term" value="C:plasma membrane"/>
    <property type="evidence" value="ECO:0007669"/>
    <property type="project" value="UniProtKB-SubCell"/>
</dbReference>
<evidence type="ECO:0000256" key="9">
    <source>
        <dbReference type="ARBA" id="ARBA00022840"/>
    </source>
</evidence>
<evidence type="ECO:0000256" key="5">
    <source>
        <dbReference type="ARBA" id="ARBA00022679"/>
    </source>
</evidence>
<keyword evidence="3" id="KW-1003">Cell membrane</keyword>
<dbReference type="PROSITE" id="PS50948">
    <property type="entry name" value="PAN"/>
    <property type="match status" value="1"/>
</dbReference>
<keyword evidence="7" id="KW-0547">Nucleotide-binding</keyword>
<evidence type="ECO:0000256" key="11">
    <source>
        <dbReference type="ARBA" id="ARBA00023180"/>
    </source>
</evidence>
<evidence type="ECO:0000256" key="13">
    <source>
        <dbReference type="ARBA" id="ARBA00048679"/>
    </source>
</evidence>
<dbReference type="Gene3D" id="3.30.200.20">
    <property type="entry name" value="Phosphorylase Kinase, domain 1"/>
    <property type="match status" value="2"/>
</dbReference>
<dbReference type="InterPro" id="IPR003609">
    <property type="entry name" value="Pan_app"/>
</dbReference>
<dbReference type="CDD" id="cd01098">
    <property type="entry name" value="PAN_AP_plant"/>
    <property type="match status" value="1"/>
</dbReference>
<keyword evidence="8" id="KW-0418">Kinase</keyword>
<dbReference type="CDD" id="cd00028">
    <property type="entry name" value="B_lectin"/>
    <property type="match status" value="1"/>
</dbReference>
<dbReference type="PROSITE" id="PS50011">
    <property type="entry name" value="PROTEIN_KINASE_DOM"/>
    <property type="match status" value="2"/>
</dbReference>
<dbReference type="Gene3D" id="2.90.10.10">
    <property type="entry name" value="Bulb-type lectin domain"/>
    <property type="match status" value="1"/>
</dbReference>
<dbReference type="EMBL" id="CAADRP010000458">
    <property type="protein sequence ID" value="VFU28809.1"/>
    <property type="molecule type" value="Genomic_DNA"/>
</dbReference>
<organism evidence="17">
    <name type="scientific">Salix viminalis</name>
    <name type="common">Common osier</name>
    <name type="synonym">Basket willow</name>
    <dbReference type="NCBI Taxonomy" id="40686"/>
    <lineage>
        <taxon>Eukaryota</taxon>
        <taxon>Viridiplantae</taxon>
        <taxon>Streptophyta</taxon>
        <taxon>Embryophyta</taxon>
        <taxon>Tracheophyta</taxon>
        <taxon>Spermatophyta</taxon>
        <taxon>Magnoliopsida</taxon>
        <taxon>eudicotyledons</taxon>
        <taxon>Gunneridae</taxon>
        <taxon>Pentapetalae</taxon>
        <taxon>rosids</taxon>
        <taxon>fabids</taxon>
        <taxon>Malpighiales</taxon>
        <taxon>Salicaceae</taxon>
        <taxon>Saliceae</taxon>
        <taxon>Salix</taxon>
    </lineage>
</organism>
<keyword evidence="11" id="KW-0325">Glycoprotein</keyword>
<keyword evidence="3" id="KW-0472">Membrane</keyword>
<dbReference type="FunFam" id="3.30.200.20:FF:000910">
    <property type="entry name" value="Cysteine-rich receptor-like protein kinase 11"/>
    <property type="match status" value="1"/>
</dbReference>
<dbReference type="GO" id="GO:0004674">
    <property type="term" value="F:protein serine/threonine kinase activity"/>
    <property type="evidence" value="ECO:0007669"/>
    <property type="project" value="UniProtKB-KW"/>
</dbReference>
<evidence type="ECO:0000256" key="2">
    <source>
        <dbReference type="ARBA" id="ARBA00012513"/>
    </source>
</evidence>
<evidence type="ECO:0000256" key="4">
    <source>
        <dbReference type="ARBA" id="ARBA00022527"/>
    </source>
</evidence>
<keyword evidence="4" id="KW-0723">Serine/threonine-protein kinase</keyword>
<dbReference type="EC" id="2.7.11.1" evidence="2"/>
<dbReference type="SMART" id="SM00220">
    <property type="entry name" value="S_TKc"/>
    <property type="match status" value="1"/>
</dbReference>
<comment type="subcellular location">
    <subcellularLocation>
        <location evidence="1">Cell membrane</location>
        <topology evidence="1">Single-pass type I membrane protein</topology>
    </subcellularLocation>
</comment>
<dbReference type="SMART" id="SM00108">
    <property type="entry name" value="B_lectin"/>
    <property type="match status" value="1"/>
</dbReference>
<evidence type="ECO:0000256" key="3">
    <source>
        <dbReference type="ARBA" id="ARBA00022475"/>
    </source>
</evidence>
<evidence type="ECO:0000313" key="17">
    <source>
        <dbReference type="EMBL" id="VFU28809.1"/>
    </source>
</evidence>
<reference evidence="17" key="1">
    <citation type="submission" date="2019-03" db="EMBL/GenBank/DDBJ databases">
        <authorList>
            <person name="Mank J."/>
            <person name="Almeida P."/>
        </authorList>
    </citation>
    <scope>NUCLEOTIDE SEQUENCE</scope>
    <source>
        <strain evidence="17">78183</strain>
    </source>
</reference>
<evidence type="ECO:0000256" key="8">
    <source>
        <dbReference type="ARBA" id="ARBA00022777"/>
    </source>
</evidence>
<evidence type="ECO:0000256" key="6">
    <source>
        <dbReference type="ARBA" id="ARBA00022729"/>
    </source>
</evidence>
<evidence type="ECO:0000256" key="10">
    <source>
        <dbReference type="ARBA" id="ARBA00023157"/>
    </source>
</evidence>
<dbReference type="Pfam" id="PF07714">
    <property type="entry name" value="PK_Tyr_Ser-Thr"/>
    <property type="match status" value="2"/>
</dbReference>
<dbReference type="GO" id="GO:0005524">
    <property type="term" value="F:ATP binding"/>
    <property type="evidence" value="ECO:0007669"/>
    <property type="project" value="UniProtKB-KW"/>
</dbReference>
<evidence type="ECO:0000259" key="15">
    <source>
        <dbReference type="PROSITE" id="PS50927"/>
    </source>
</evidence>
<dbReference type="AlphaFoldDB" id="A0A6N2L095"/>
<feature type="domain" description="Bulb-type lectin" evidence="15">
    <location>
        <begin position="1"/>
        <end position="122"/>
    </location>
</feature>
<dbReference type="PANTHER" id="PTHR27002:SF1116">
    <property type="entry name" value="NON-SPECIFIC SERINE_THREONINE PROTEIN KINASE"/>
    <property type="match status" value="1"/>
</dbReference>
<name>A0A6N2L095_SALVM</name>
<dbReference type="SUPFAM" id="SSF51110">
    <property type="entry name" value="alpha-D-mannose-specific plant lectins"/>
    <property type="match status" value="1"/>
</dbReference>
<comment type="catalytic activity">
    <reaction evidence="13">
        <text>L-seryl-[protein] + ATP = O-phospho-L-seryl-[protein] + ADP + H(+)</text>
        <dbReference type="Rhea" id="RHEA:17989"/>
        <dbReference type="Rhea" id="RHEA-COMP:9863"/>
        <dbReference type="Rhea" id="RHEA-COMP:11604"/>
        <dbReference type="ChEBI" id="CHEBI:15378"/>
        <dbReference type="ChEBI" id="CHEBI:29999"/>
        <dbReference type="ChEBI" id="CHEBI:30616"/>
        <dbReference type="ChEBI" id="CHEBI:83421"/>
        <dbReference type="ChEBI" id="CHEBI:456216"/>
        <dbReference type="EC" id="2.7.11.1"/>
    </reaction>
</comment>
<keyword evidence="5" id="KW-0808">Transferase</keyword>
<dbReference type="InterPro" id="IPR001245">
    <property type="entry name" value="Ser-Thr/Tyr_kinase_cat_dom"/>
</dbReference>
<dbReference type="GO" id="GO:0048544">
    <property type="term" value="P:recognition of pollen"/>
    <property type="evidence" value="ECO:0007669"/>
    <property type="project" value="InterPro"/>
</dbReference>
<dbReference type="InterPro" id="IPR011009">
    <property type="entry name" value="Kinase-like_dom_sf"/>
</dbReference>
<dbReference type="PROSITE" id="PS50927">
    <property type="entry name" value="BULB_LECTIN"/>
    <property type="match status" value="1"/>
</dbReference>
<dbReference type="FunFam" id="1.10.510.10:FF:000060">
    <property type="entry name" value="G-type lectin S-receptor-like serine/threonine-protein kinase"/>
    <property type="match status" value="1"/>
</dbReference>
<dbReference type="FunFam" id="1.10.510.10:FF:001023">
    <property type="entry name" value="Os07g0541700 protein"/>
    <property type="match status" value="1"/>
</dbReference>
<sequence length="1052" mass="118537">MKGFMDEKGDTLVSAGERFELGFFTPDRRNDGKRYLGIWYYGYMPRTVVWVANRGEPVDNSTGVFSLGKDGNLHVMDASGASYWFTRMKFSSFSFSGMLKLMDSGNLVIQELTNSSAIRWQSFANPTDTFLPGMKLDMNMTLTSWKSPFDPAPGDFRFQLDEREYQYIIMNGSIPYWKSAVSGSFLKSDGRLWLVSNLLMNSSTSRKPSTPPGNTTTKGSTIPYNKINSTALNYSNAKVVMNFDGQIEFFLWRNANWTLNWGEPGDRCSVFDACGTFGSCNSLNRIPCKCLPGFQPKSHDNWKSGNFSEGCERISPLCNKEVVVESFLELKMMKAGKADVEFDYSYESECLNECLGRCNCQAYSYQKAEKGDDNITCWIWLKDLNNIQEDLSDRGRDLNVRVPSSTLDLVKGKCEICGTTIIPYPLSTGPNCGDKMYYSFHCDDSMCQLSFEMPGGNYLVTGIDEELQKFSIRDEDCKATKSMGYRTQTNHSWPFNVIGGCDTGFADVEIRWNAPSEPLCSSLDECNDWPHSTCSSATDGKKRCLCNKSYRWDPITGMFPGGQEIAIKRLSSGSGQGMEEFKNEIILIAKLQHRNLVRLLGYCVQGCEKMLLYEYMPNKSLDAFIFDRTLCVLLNWELRFNIIVGIARGLLYLHRDSRLKIIHRDLKTSNVLLDEEMNPKISDFGLARIFTSVWLFLKFSVGKEIRSFTSLIKVSAFQPMCVNVGLLCVQEHPWDRPTMSTVALMLGSDTASLPTPNKPAFSASRSLSDTASSSSQADSCVDLTNTLQHRNLVRLVGYCIKGVEKILLYEYMPNKSLDSFIFDRTLGILLNWEMRFDIILGVARGLLYLHQDSRLRIIHRDMKTSNILLDAEMNPKISDFGLARMFEGKQTEGSTNRVVGTYGYMAPEYAMDGVFSMKSDVFSFGVVVLEILSGKRNKEFYKSDKGFSLSAHAWRLWKEEKVLDLMDRALSETCDANEFVRCVNVGLLCVQEHPWDRPTMSTVALMLGSDTASLPTPNKPAFSASRSLFDTASSSSQADSYVELTNTLEQGR</sequence>
<proteinExistence type="predicted"/>
<feature type="domain" description="Apple" evidence="16">
    <location>
        <begin position="318"/>
        <end position="403"/>
    </location>
</feature>
<dbReference type="InterPro" id="IPR000858">
    <property type="entry name" value="S_locus_glycoprot_dom"/>
</dbReference>
<feature type="domain" description="Protein kinase" evidence="14">
    <location>
        <begin position="740"/>
        <end position="996"/>
    </location>
</feature>
<dbReference type="PROSITE" id="PS00108">
    <property type="entry name" value="PROTEIN_KINASE_ST"/>
    <property type="match status" value="1"/>
</dbReference>
<evidence type="ECO:0000259" key="14">
    <source>
        <dbReference type="PROSITE" id="PS50011"/>
    </source>
</evidence>
<dbReference type="Pfam" id="PF08276">
    <property type="entry name" value="PAN_2"/>
    <property type="match status" value="1"/>
</dbReference>
<evidence type="ECO:0000256" key="12">
    <source>
        <dbReference type="ARBA" id="ARBA00047899"/>
    </source>
</evidence>
<dbReference type="InterPro" id="IPR000719">
    <property type="entry name" value="Prot_kinase_dom"/>
</dbReference>
<keyword evidence="9" id="KW-0067">ATP-binding</keyword>